<accession>A0A1G2U8U5</accession>
<evidence type="ECO:0000313" key="3">
    <source>
        <dbReference type="Proteomes" id="UP000177722"/>
    </source>
</evidence>
<sequence length="88" mass="10477">MRKRFTTSKFDRRLVIFIKSHPNLSQRTGEIMDKIVKSPFDRNLKTHKLSGRLNYCFASNINYEYRVVFLITDETITFIDIGSHDEVY</sequence>
<gene>
    <name evidence="2" type="ORF">A3B16_01190</name>
</gene>
<evidence type="ECO:0000313" key="2">
    <source>
        <dbReference type="EMBL" id="OHB05876.1"/>
    </source>
</evidence>
<evidence type="ECO:0000256" key="1">
    <source>
        <dbReference type="ARBA" id="ARBA00022649"/>
    </source>
</evidence>
<reference evidence="2 3" key="1">
    <citation type="journal article" date="2016" name="Nat. Commun.">
        <title>Thousands of microbial genomes shed light on interconnected biogeochemical processes in an aquifer system.</title>
        <authorList>
            <person name="Anantharaman K."/>
            <person name="Brown C.T."/>
            <person name="Hug L.A."/>
            <person name="Sharon I."/>
            <person name="Castelle C.J."/>
            <person name="Probst A.J."/>
            <person name="Thomas B.C."/>
            <person name="Singh A."/>
            <person name="Wilkins M.J."/>
            <person name="Karaoz U."/>
            <person name="Brodie E.L."/>
            <person name="Williams K.H."/>
            <person name="Hubbard S.S."/>
            <person name="Banfield J.F."/>
        </authorList>
    </citation>
    <scope>NUCLEOTIDE SEQUENCE [LARGE SCALE GENOMIC DNA]</scope>
</reference>
<dbReference type="InterPro" id="IPR007712">
    <property type="entry name" value="RelE/ParE_toxin"/>
</dbReference>
<dbReference type="AlphaFoldDB" id="A0A1G2U8U5"/>
<keyword evidence="1" id="KW-1277">Toxin-antitoxin system</keyword>
<dbReference type="NCBIfam" id="TIGR02385">
    <property type="entry name" value="RelE_StbE"/>
    <property type="match status" value="1"/>
</dbReference>
<dbReference type="Proteomes" id="UP000177722">
    <property type="component" value="Unassembled WGS sequence"/>
</dbReference>
<dbReference type="EMBL" id="MHWF01000010">
    <property type="protein sequence ID" value="OHB05876.1"/>
    <property type="molecule type" value="Genomic_DNA"/>
</dbReference>
<organism evidence="2 3">
    <name type="scientific">Candidatus Zambryskibacteria bacterium RIFCSPLOWO2_01_FULL_45_43</name>
    <dbReference type="NCBI Taxonomy" id="1802762"/>
    <lineage>
        <taxon>Bacteria</taxon>
        <taxon>Candidatus Zambryskiibacteriota</taxon>
    </lineage>
</organism>
<dbReference type="InterPro" id="IPR035093">
    <property type="entry name" value="RelE/ParE_toxin_dom_sf"/>
</dbReference>
<dbReference type="SUPFAM" id="SSF143011">
    <property type="entry name" value="RelE-like"/>
    <property type="match status" value="1"/>
</dbReference>
<proteinExistence type="predicted"/>
<comment type="caution">
    <text evidence="2">The sequence shown here is derived from an EMBL/GenBank/DDBJ whole genome shotgun (WGS) entry which is preliminary data.</text>
</comment>
<dbReference type="Gene3D" id="3.30.2310.20">
    <property type="entry name" value="RelE-like"/>
    <property type="match status" value="1"/>
</dbReference>
<protein>
    <submittedName>
        <fullName evidence="2">Uncharacterized protein</fullName>
    </submittedName>
</protein>
<name>A0A1G2U8U5_9BACT</name>